<keyword evidence="5" id="KW-0862">Zinc</keyword>
<evidence type="ECO:0000256" key="1">
    <source>
        <dbReference type="ARBA" id="ARBA00004141"/>
    </source>
</evidence>
<evidence type="ECO:0000256" key="2">
    <source>
        <dbReference type="ARBA" id="ARBA00008873"/>
    </source>
</evidence>
<keyword evidence="13" id="KW-1185">Reference proteome</keyword>
<evidence type="ECO:0000313" key="12">
    <source>
        <dbReference type="EMBL" id="EMP56412.1"/>
    </source>
</evidence>
<feature type="transmembrane region" description="Helical" evidence="9">
    <location>
        <begin position="95"/>
        <end position="114"/>
    </location>
</feature>
<evidence type="ECO:0000313" key="13">
    <source>
        <dbReference type="Proteomes" id="UP000011960"/>
    </source>
</evidence>
<dbReference type="EMBL" id="APAT01000015">
    <property type="protein sequence ID" value="EMP56412.1"/>
    <property type="molecule type" value="Genomic_DNA"/>
</dbReference>
<organism evidence="12 13">
    <name type="scientific">Marinobacter santoriniensis NKSG1</name>
    <dbReference type="NCBI Taxonomy" id="1288826"/>
    <lineage>
        <taxon>Bacteria</taxon>
        <taxon>Pseudomonadati</taxon>
        <taxon>Pseudomonadota</taxon>
        <taxon>Gammaproteobacteria</taxon>
        <taxon>Pseudomonadales</taxon>
        <taxon>Marinobacteraceae</taxon>
        <taxon>Marinobacter</taxon>
    </lineage>
</organism>
<comment type="subcellular location">
    <subcellularLocation>
        <location evidence="1">Membrane</location>
        <topology evidence="1">Multi-pass membrane protein</topology>
    </subcellularLocation>
</comment>
<dbReference type="Gene3D" id="1.20.1510.10">
    <property type="entry name" value="Cation efflux protein transmembrane domain"/>
    <property type="match status" value="1"/>
</dbReference>
<dbReference type="Pfam" id="PF16916">
    <property type="entry name" value="ZT_dimer"/>
    <property type="match status" value="1"/>
</dbReference>
<comment type="similarity">
    <text evidence="2">Belongs to the cation diffusion facilitator (CDF) transporter (TC 2.A.4) family. SLC30A subfamily.</text>
</comment>
<keyword evidence="4 9" id="KW-0812">Transmembrane</keyword>
<keyword evidence="7" id="KW-0406">Ion transport</keyword>
<gene>
    <name evidence="12" type="ORF">MSNKSG1_11073</name>
</gene>
<feature type="transmembrane region" description="Helical" evidence="9">
    <location>
        <begin position="162"/>
        <end position="184"/>
    </location>
</feature>
<keyword evidence="3" id="KW-0813">Transport</keyword>
<evidence type="ECO:0000256" key="5">
    <source>
        <dbReference type="ARBA" id="ARBA00022906"/>
    </source>
</evidence>
<dbReference type="STRING" id="1288826.MSNKSG1_11073"/>
<evidence type="ECO:0000259" key="11">
    <source>
        <dbReference type="Pfam" id="PF16916"/>
    </source>
</evidence>
<feature type="domain" description="Cation efflux protein cytoplasmic" evidence="11">
    <location>
        <begin position="223"/>
        <end position="296"/>
    </location>
</feature>
<dbReference type="RefSeq" id="WP_008939357.1">
    <property type="nucleotide sequence ID" value="NZ_APAT01000015.1"/>
</dbReference>
<protein>
    <submittedName>
        <fullName evidence="12">Cation efflux family protein</fullName>
    </submittedName>
</protein>
<feature type="transmembrane region" description="Helical" evidence="9">
    <location>
        <begin position="126"/>
        <end position="150"/>
    </location>
</feature>
<comment type="caution">
    <text evidence="12">The sequence shown here is derived from an EMBL/GenBank/DDBJ whole genome shotgun (WGS) entry which is preliminary data.</text>
</comment>
<evidence type="ECO:0000256" key="9">
    <source>
        <dbReference type="SAM" id="Phobius"/>
    </source>
</evidence>
<evidence type="ECO:0000256" key="4">
    <source>
        <dbReference type="ARBA" id="ARBA00022692"/>
    </source>
</evidence>
<dbReference type="PATRIC" id="fig|1288826.3.peg.2191"/>
<dbReference type="InterPro" id="IPR002524">
    <property type="entry name" value="Cation_efflux"/>
</dbReference>
<dbReference type="SUPFAM" id="SSF161111">
    <property type="entry name" value="Cation efflux protein transmembrane domain-like"/>
    <property type="match status" value="1"/>
</dbReference>
<dbReference type="InterPro" id="IPR027469">
    <property type="entry name" value="Cation_efflux_TMD_sf"/>
</dbReference>
<dbReference type="GO" id="GO:0005886">
    <property type="term" value="C:plasma membrane"/>
    <property type="evidence" value="ECO:0007669"/>
    <property type="project" value="TreeGrafter"/>
</dbReference>
<sequence length="308" mass="33223">MHSHHDHGHSHGHGHNHAHHFDTHNRAFALAVFLNVAFVAIEAIYGVLSNSLALLADAGHNLSDVLGLLMAWAASWLASQKATDRNTYGLKKTTILAALFNALFLIAAVGGIAWEAIRRFTEPASVAGMTVIVVAGIGVLINGITMMLFMKGQEGDLNIRGAFLHMAADTAVSVGVVVAGLVIMATGMNWIDPVVSLVIAAVIFIGTWQLLKDSVNLAVDAVPRDIDPQAVQQRLAELPGVDSVHHLHIWALSTTENALTVHLVKPDPSDDDQMIEDATEMLAHDFNIRHATIQWERTPQGCPNEVHC</sequence>
<dbReference type="PANTHER" id="PTHR11562:SF17">
    <property type="entry name" value="RE54080P-RELATED"/>
    <property type="match status" value="1"/>
</dbReference>
<dbReference type="Proteomes" id="UP000011960">
    <property type="component" value="Unassembled WGS sequence"/>
</dbReference>
<dbReference type="InterPro" id="IPR027470">
    <property type="entry name" value="Cation_efflux_CTD"/>
</dbReference>
<dbReference type="PANTHER" id="PTHR11562">
    <property type="entry name" value="CATION EFFLUX PROTEIN/ ZINC TRANSPORTER"/>
    <property type="match status" value="1"/>
</dbReference>
<keyword evidence="6 9" id="KW-1133">Transmembrane helix</keyword>
<accession>M7DFI9</accession>
<evidence type="ECO:0000259" key="10">
    <source>
        <dbReference type="Pfam" id="PF01545"/>
    </source>
</evidence>
<dbReference type="GO" id="GO:0005385">
    <property type="term" value="F:zinc ion transmembrane transporter activity"/>
    <property type="evidence" value="ECO:0007669"/>
    <property type="project" value="TreeGrafter"/>
</dbReference>
<keyword evidence="5" id="KW-0864">Zinc transport</keyword>
<proteinExistence type="inferred from homology"/>
<evidence type="ECO:0000256" key="3">
    <source>
        <dbReference type="ARBA" id="ARBA00022448"/>
    </source>
</evidence>
<dbReference type="Pfam" id="PF01545">
    <property type="entry name" value="Cation_efflux"/>
    <property type="match status" value="1"/>
</dbReference>
<reference evidence="12 13" key="1">
    <citation type="journal article" date="2013" name="Genome Announc.">
        <title>Genome Sequence of Hydrothermal Arsenic-Respiring Bacterium Marinobacter santoriniensis NKSG1T.</title>
        <authorList>
            <person name="Handley K.M."/>
            <person name="Upton M."/>
            <person name="Beatson S.A."/>
            <person name="Hery M."/>
            <person name="Lloyd J.R."/>
        </authorList>
    </citation>
    <scope>NUCLEOTIDE SEQUENCE [LARGE SCALE GENOMIC DNA]</scope>
    <source>
        <strain evidence="12 13">NKSG1</strain>
    </source>
</reference>
<dbReference type="eggNOG" id="COG1230">
    <property type="taxonomic scope" value="Bacteria"/>
</dbReference>
<feature type="domain" description="Cation efflux protein transmembrane" evidence="10">
    <location>
        <begin position="30"/>
        <end position="215"/>
    </location>
</feature>
<feature type="transmembrane region" description="Helical" evidence="9">
    <location>
        <begin position="27"/>
        <end position="45"/>
    </location>
</feature>
<name>M7DFI9_9GAMM</name>
<dbReference type="SUPFAM" id="SSF160240">
    <property type="entry name" value="Cation efflux protein cytoplasmic domain-like"/>
    <property type="match status" value="1"/>
</dbReference>
<dbReference type="InterPro" id="IPR036837">
    <property type="entry name" value="Cation_efflux_CTD_sf"/>
</dbReference>
<feature type="transmembrane region" description="Helical" evidence="9">
    <location>
        <begin position="190"/>
        <end position="211"/>
    </location>
</feature>
<dbReference type="AlphaFoldDB" id="M7DFI9"/>
<dbReference type="InterPro" id="IPR050681">
    <property type="entry name" value="CDF/SLC30A"/>
</dbReference>
<evidence type="ECO:0000256" key="6">
    <source>
        <dbReference type="ARBA" id="ARBA00022989"/>
    </source>
</evidence>
<keyword evidence="8 9" id="KW-0472">Membrane</keyword>
<evidence type="ECO:0000256" key="7">
    <source>
        <dbReference type="ARBA" id="ARBA00023065"/>
    </source>
</evidence>
<dbReference type="OrthoDB" id="9809646at2"/>
<evidence type="ECO:0000256" key="8">
    <source>
        <dbReference type="ARBA" id="ARBA00023136"/>
    </source>
</evidence>
<dbReference type="InterPro" id="IPR058533">
    <property type="entry name" value="Cation_efflux_TM"/>
</dbReference>
<dbReference type="NCBIfam" id="TIGR01297">
    <property type="entry name" value="CDF"/>
    <property type="match status" value="1"/>
</dbReference>